<dbReference type="CDD" id="cd08054">
    <property type="entry name" value="gp6"/>
    <property type="match status" value="1"/>
</dbReference>
<dbReference type="NCBIfam" id="TIGR01560">
    <property type="entry name" value="put_DNA_pack"/>
    <property type="match status" value="1"/>
</dbReference>
<dbReference type="Pfam" id="PF05135">
    <property type="entry name" value="Phage_connect_1"/>
    <property type="match status" value="1"/>
</dbReference>
<reference evidence="1 2" key="1">
    <citation type="journal article" date="2016" name="Int. J. Syst. Evol. Microbiol.">
        <title>Chitinibacter fontanus sp. nov., isolated from a spring.</title>
        <authorList>
            <person name="Sheu S.Y."/>
            <person name="Li Y.S."/>
            <person name="Young C.C."/>
            <person name="Chen W.M."/>
        </authorList>
    </citation>
    <scope>NUCLEOTIDE SEQUENCE [LARGE SCALE GENOMIC DNA]</scope>
    <source>
        <strain evidence="1 2">STM-7</strain>
    </source>
</reference>
<dbReference type="AlphaFoldDB" id="A0A7D5V8J7"/>
<organism evidence="1 2">
    <name type="scientific">Chitinibacter fontanus</name>
    <dbReference type="NCBI Taxonomy" id="1737446"/>
    <lineage>
        <taxon>Bacteria</taxon>
        <taxon>Pseudomonadati</taxon>
        <taxon>Pseudomonadota</taxon>
        <taxon>Betaproteobacteria</taxon>
        <taxon>Neisseriales</taxon>
        <taxon>Chitinibacteraceae</taxon>
        <taxon>Chitinibacter</taxon>
    </lineage>
</organism>
<dbReference type="InterPro" id="IPR011738">
    <property type="entry name" value="Phage_CHP"/>
</dbReference>
<dbReference type="InterPro" id="IPR021146">
    <property type="entry name" value="Phage_gp6-like_head-tail"/>
</dbReference>
<dbReference type="RefSeq" id="WP_180307929.1">
    <property type="nucleotide sequence ID" value="NZ_CP058952.1"/>
</dbReference>
<dbReference type="NCBIfam" id="TIGR02215">
    <property type="entry name" value="phage_chp_gp8"/>
    <property type="match status" value="1"/>
</dbReference>
<dbReference type="Gene3D" id="1.10.3230.30">
    <property type="entry name" value="Phage gp6-like head-tail connector protein"/>
    <property type="match status" value="1"/>
</dbReference>
<protein>
    <submittedName>
        <fullName evidence="1">Phage head-tail connector protein</fullName>
    </submittedName>
</protein>
<keyword evidence="2" id="KW-1185">Reference proteome</keyword>
<dbReference type="Proteomes" id="UP000510822">
    <property type="component" value="Chromosome"/>
</dbReference>
<evidence type="ECO:0000313" key="2">
    <source>
        <dbReference type="Proteomes" id="UP000510822"/>
    </source>
</evidence>
<accession>A0A7D5V8J7</accession>
<sequence length="181" mass="20156">MITELSSPAVEPVSLASMKQYLRIDYSDEDVFIGMLIRAARRTAEHITGRVIAERTFRVDESSFFGGVLPMSPVSAIASVKYLDPNKVLQTLSGIDFCPHPVSPQFFPPASGWPSLATAWNAVQVTCTAGMNPVPEDIQNWIMLRVSMAYENREPIRDVPVEELPRTYVDALLDPYVVVRV</sequence>
<proteinExistence type="predicted"/>
<name>A0A7D5V8J7_9NEIS</name>
<evidence type="ECO:0000313" key="1">
    <source>
        <dbReference type="EMBL" id="QLI80795.1"/>
    </source>
</evidence>
<gene>
    <name evidence="1" type="ORF">HZU75_04215</name>
</gene>
<dbReference type="EMBL" id="CP058952">
    <property type="protein sequence ID" value="QLI80795.1"/>
    <property type="molecule type" value="Genomic_DNA"/>
</dbReference>
<dbReference type="KEGG" id="cfon:HZU75_04215"/>
<dbReference type="InterPro" id="IPR006450">
    <property type="entry name" value="Phage_HK97_gp6-like"/>
</dbReference>